<proteinExistence type="predicted"/>
<gene>
    <name evidence="1" type="ORF">GF339_23860</name>
</gene>
<sequence>MRDVTLITGPLRSGTSCVTGLLECCGFDLGKNIRILREPSEYNPNGHFEPDLLYTINERLLIESANGPWSILRIPGKAALAELAAQREKYFRLFLRKFDGEVCKDPLMCLTLRFWDPYWPELQRVVFCLRHPLAVAHSIRERYWLPVAQGVEVWRTYVTRFFEGATRCQVFIFDFDAFCQAPRPAFNALLTWLGRSIPEKEMQYCLDTFLTLEYIHWWPDDVECFDIPVHIRDLYREIQSRAGAWR</sequence>
<dbReference type="AlphaFoldDB" id="A0A9D5K0P2"/>
<dbReference type="SUPFAM" id="SSF52540">
    <property type="entry name" value="P-loop containing nucleoside triphosphate hydrolases"/>
    <property type="match status" value="1"/>
</dbReference>
<dbReference type="EMBL" id="WJJP01000768">
    <property type="protein sequence ID" value="MBD3327640.1"/>
    <property type="molecule type" value="Genomic_DNA"/>
</dbReference>
<evidence type="ECO:0008006" key="3">
    <source>
        <dbReference type="Google" id="ProtNLM"/>
    </source>
</evidence>
<name>A0A9D5K0P2_9BACT</name>
<organism evidence="1 2">
    <name type="scientific">candidate division KSB3 bacterium</name>
    <dbReference type="NCBI Taxonomy" id="2044937"/>
    <lineage>
        <taxon>Bacteria</taxon>
        <taxon>candidate division KSB3</taxon>
    </lineage>
</organism>
<comment type="caution">
    <text evidence="1">The sequence shown here is derived from an EMBL/GenBank/DDBJ whole genome shotgun (WGS) entry which is preliminary data.</text>
</comment>
<evidence type="ECO:0000313" key="1">
    <source>
        <dbReference type="EMBL" id="MBD3327640.1"/>
    </source>
</evidence>
<dbReference type="Gene3D" id="3.40.50.300">
    <property type="entry name" value="P-loop containing nucleotide triphosphate hydrolases"/>
    <property type="match status" value="1"/>
</dbReference>
<evidence type="ECO:0000313" key="2">
    <source>
        <dbReference type="Proteomes" id="UP000649604"/>
    </source>
</evidence>
<protein>
    <recommendedName>
        <fullName evidence="3">Sulfotransferase family protein</fullName>
    </recommendedName>
</protein>
<reference evidence="1" key="1">
    <citation type="submission" date="2019-11" db="EMBL/GenBank/DDBJ databases">
        <title>Microbial mats filling the niche in hypersaline microbial mats.</title>
        <authorList>
            <person name="Wong H.L."/>
            <person name="Macleod F.I."/>
            <person name="White R.A. III"/>
            <person name="Burns B.P."/>
        </authorList>
    </citation>
    <scope>NUCLEOTIDE SEQUENCE</scope>
    <source>
        <strain evidence="1">Rbin_158</strain>
    </source>
</reference>
<dbReference type="InterPro" id="IPR027417">
    <property type="entry name" value="P-loop_NTPase"/>
</dbReference>
<dbReference type="Proteomes" id="UP000649604">
    <property type="component" value="Unassembled WGS sequence"/>
</dbReference>
<accession>A0A9D5K0P2</accession>